<feature type="compositionally biased region" description="Basic and acidic residues" evidence="1">
    <location>
        <begin position="146"/>
        <end position="159"/>
    </location>
</feature>
<accession>A0AAV9R0R3</accession>
<proteinExistence type="predicted"/>
<evidence type="ECO:0000313" key="2">
    <source>
        <dbReference type="EMBL" id="KAK5602137.1"/>
    </source>
</evidence>
<organism evidence="2 3">
    <name type="scientific">Crenichthys baileyi</name>
    <name type="common">White River springfish</name>
    <dbReference type="NCBI Taxonomy" id="28760"/>
    <lineage>
        <taxon>Eukaryota</taxon>
        <taxon>Metazoa</taxon>
        <taxon>Chordata</taxon>
        <taxon>Craniata</taxon>
        <taxon>Vertebrata</taxon>
        <taxon>Euteleostomi</taxon>
        <taxon>Actinopterygii</taxon>
        <taxon>Neopterygii</taxon>
        <taxon>Teleostei</taxon>
        <taxon>Neoteleostei</taxon>
        <taxon>Acanthomorphata</taxon>
        <taxon>Ovalentaria</taxon>
        <taxon>Atherinomorphae</taxon>
        <taxon>Cyprinodontiformes</taxon>
        <taxon>Goodeidae</taxon>
        <taxon>Crenichthys</taxon>
    </lineage>
</organism>
<dbReference type="Proteomes" id="UP001311232">
    <property type="component" value="Unassembled WGS sequence"/>
</dbReference>
<feature type="compositionally biased region" description="Basic residues" evidence="1">
    <location>
        <begin position="51"/>
        <end position="62"/>
    </location>
</feature>
<feature type="compositionally biased region" description="Polar residues" evidence="1">
    <location>
        <begin position="77"/>
        <end position="95"/>
    </location>
</feature>
<feature type="compositionally biased region" description="Low complexity" evidence="1">
    <location>
        <begin position="25"/>
        <end position="44"/>
    </location>
</feature>
<keyword evidence="3" id="KW-1185">Reference proteome</keyword>
<dbReference type="EMBL" id="JAHHUM010002628">
    <property type="protein sequence ID" value="KAK5602137.1"/>
    <property type="molecule type" value="Genomic_DNA"/>
</dbReference>
<feature type="compositionally biased region" description="Basic residues" evidence="1">
    <location>
        <begin position="230"/>
        <end position="244"/>
    </location>
</feature>
<evidence type="ECO:0000313" key="3">
    <source>
        <dbReference type="Proteomes" id="UP001311232"/>
    </source>
</evidence>
<dbReference type="PRINTS" id="PR01217">
    <property type="entry name" value="PRICHEXTENSN"/>
</dbReference>
<evidence type="ECO:0000256" key="1">
    <source>
        <dbReference type="SAM" id="MobiDB-lite"/>
    </source>
</evidence>
<reference evidence="2 3" key="1">
    <citation type="submission" date="2021-06" db="EMBL/GenBank/DDBJ databases">
        <authorList>
            <person name="Palmer J.M."/>
        </authorList>
    </citation>
    <scope>NUCLEOTIDE SEQUENCE [LARGE SCALE GENOMIC DNA]</scope>
    <source>
        <strain evidence="2 3">MEX-2019</strain>
        <tissue evidence="2">Muscle</tissue>
    </source>
</reference>
<sequence length="250" mass="27490">MPGTRPQPQPGKQGNKKTSHSNTEAATKPRPIPKTAAPPKKQAPGQDRERHRPSKPKGAHSARSKEATPPSRDADPTNIQGQAKTADPSTQTPGNIPQMATPPQYEAQKPDASAETSDAPLPHPRPEVRAPTHRTTAPKPQHAIQRRTECSKEHPEQKLHTKLTLRKCTPTSPPKNKNPPVKRTPTKENPQDPGPRTCPDTPTPARSSPARRPTRGPKKRQREPTEPKPKPIRKPRPVHPKTTRPARPLT</sequence>
<feature type="region of interest" description="Disordered" evidence="1">
    <location>
        <begin position="1"/>
        <end position="250"/>
    </location>
</feature>
<comment type="caution">
    <text evidence="2">The sequence shown here is derived from an EMBL/GenBank/DDBJ whole genome shotgun (WGS) entry which is preliminary data.</text>
</comment>
<name>A0AAV9R0R3_9TELE</name>
<feature type="compositionally biased region" description="Basic residues" evidence="1">
    <location>
        <begin position="212"/>
        <end position="221"/>
    </location>
</feature>
<gene>
    <name evidence="2" type="ORF">CRENBAI_016138</name>
</gene>
<protein>
    <submittedName>
        <fullName evidence="2">Uncharacterized protein</fullName>
    </submittedName>
</protein>
<dbReference type="AlphaFoldDB" id="A0AAV9R0R3"/>